<reference evidence="2" key="2">
    <citation type="submission" date="2020-09" db="EMBL/GenBank/DDBJ databases">
        <authorList>
            <person name="Sun Q."/>
            <person name="Zhou Y."/>
        </authorList>
    </citation>
    <scope>NUCLEOTIDE SEQUENCE</scope>
    <source>
        <strain evidence="2">CGMCC 1.12785</strain>
    </source>
</reference>
<gene>
    <name evidence="2" type="ORF">GCM10011333_00590</name>
</gene>
<name>A0A8J2XIC3_9MICO</name>
<dbReference type="AlphaFoldDB" id="A0A8J2XIC3"/>
<proteinExistence type="predicted"/>
<organism evidence="2 3">
    <name type="scientific">Sediminivirga luteola</name>
    <dbReference type="NCBI Taxonomy" id="1774748"/>
    <lineage>
        <taxon>Bacteria</taxon>
        <taxon>Bacillati</taxon>
        <taxon>Actinomycetota</taxon>
        <taxon>Actinomycetes</taxon>
        <taxon>Micrococcales</taxon>
        <taxon>Brevibacteriaceae</taxon>
        <taxon>Sediminivirga</taxon>
    </lineage>
</organism>
<evidence type="ECO:0000313" key="3">
    <source>
        <dbReference type="Proteomes" id="UP000616114"/>
    </source>
</evidence>
<dbReference type="Proteomes" id="UP000616114">
    <property type="component" value="Unassembled WGS sequence"/>
</dbReference>
<keyword evidence="3" id="KW-1185">Reference proteome</keyword>
<protein>
    <submittedName>
        <fullName evidence="2">Uncharacterized protein</fullName>
    </submittedName>
</protein>
<reference evidence="2" key="1">
    <citation type="journal article" date="2014" name="Int. J. Syst. Evol. Microbiol.">
        <title>Complete genome sequence of Corynebacterium casei LMG S-19264T (=DSM 44701T), isolated from a smear-ripened cheese.</title>
        <authorList>
            <consortium name="US DOE Joint Genome Institute (JGI-PGF)"/>
            <person name="Walter F."/>
            <person name="Albersmeier A."/>
            <person name="Kalinowski J."/>
            <person name="Ruckert C."/>
        </authorList>
    </citation>
    <scope>NUCLEOTIDE SEQUENCE</scope>
    <source>
        <strain evidence="2">CGMCC 1.12785</strain>
    </source>
</reference>
<comment type="caution">
    <text evidence="2">The sequence shown here is derived from an EMBL/GenBank/DDBJ whole genome shotgun (WGS) entry which is preliminary data.</text>
</comment>
<evidence type="ECO:0000256" key="1">
    <source>
        <dbReference type="SAM" id="MobiDB-lite"/>
    </source>
</evidence>
<sequence length="89" mass="9842">MGCAAEDGRTARVRDWVTPPVSAIVPQDWQPPQRPTHLGVVQPHSEHRNIVFAMMLHSRAGHGHHAALRPRQSYRAGQDALPREVVNAG</sequence>
<dbReference type="EMBL" id="BMFY01000001">
    <property type="protein sequence ID" value="GGA01954.1"/>
    <property type="molecule type" value="Genomic_DNA"/>
</dbReference>
<evidence type="ECO:0000313" key="2">
    <source>
        <dbReference type="EMBL" id="GGA01954.1"/>
    </source>
</evidence>
<feature type="region of interest" description="Disordered" evidence="1">
    <location>
        <begin position="62"/>
        <end position="89"/>
    </location>
</feature>
<accession>A0A8J2XIC3</accession>